<protein>
    <submittedName>
        <fullName evidence="1">DUF1133 family protein</fullName>
    </submittedName>
</protein>
<reference evidence="1 2" key="1">
    <citation type="journal article" date="2020" name="FEMS Microbiol. Ecol.">
        <title>Temporal dynamics of bacterial communities during seed development and maturation.</title>
        <authorList>
            <person name="Chesneau G."/>
            <person name="Torres-Cortes G."/>
            <person name="Briand M."/>
            <person name="Darrasse A."/>
            <person name="Preveaux A."/>
            <person name="Marais C."/>
            <person name="Jacques M.A."/>
            <person name="Shade A."/>
            <person name="Barret M."/>
        </authorList>
    </citation>
    <scope>NUCLEOTIDE SEQUENCE [LARGE SCALE GENOMIC DNA]</scope>
    <source>
        <strain evidence="1 2">CFBP13709</strain>
    </source>
</reference>
<gene>
    <name evidence="1" type="ORF">IFT41_23545</name>
</gene>
<evidence type="ECO:0000313" key="1">
    <source>
        <dbReference type="EMBL" id="MBD8129075.1"/>
    </source>
</evidence>
<proteinExistence type="predicted"/>
<evidence type="ECO:0000313" key="2">
    <source>
        <dbReference type="Proteomes" id="UP000610459"/>
    </source>
</evidence>
<dbReference type="EMBL" id="JACYNR010000031">
    <property type="protein sequence ID" value="MBD8129075.1"/>
    <property type="molecule type" value="Genomic_DNA"/>
</dbReference>
<keyword evidence="2" id="KW-1185">Reference proteome</keyword>
<sequence>MIYPSTTGKADGNEIRLRTLESIWIQGKLRMWGRWSHIGGGACGNMFNQLLASKKITKTAIKEAICRLKKSGVKPAELEEFFREMMTAQQKSNLAFCTDSEALLIDKVVSRTLVEHPGLINILHQRYKGRGMSKRKMAEKLNDVHPEWCLRTCESRVDVWLNLAEVILYVPMCEAFGRNLERFAS</sequence>
<name>A0ACC5PVM6_ENTAG</name>
<accession>A0ACC5PVM6</accession>
<dbReference type="Proteomes" id="UP000610459">
    <property type="component" value="Unassembled WGS sequence"/>
</dbReference>
<comment type="caution">
    <text evidence="1">The sequence shown here is derived from an EMBL/GenBank/DDBJ whole genome shotgun (WGS) entry which is preliminary data.</text>
</comment>
<organism evidence="1 2">
    <name type="scientific">Enterobacter agglomerans</name>
    <name type="common">Erwinia herbicola</name>
    <name type="synonym">Pantoea agglomerans</name>
    <dbReference type="NCBI Taxonomy" id="549"/>
    <lineage>
        <taxon>Bacteria</taxon>
        <taxon>Pseudomonadati</taxon>
        <taxon>Pseudomonadota</taxon>
        <taxon>Gammaproteobacteria</taxon>
        <taxon>Enterobacterales</taxon>
        <taxon>Erwiniaceae</taxon>
        <taxon>Pantoea</taxon>
        <taxon>Pantoea agglomerans group</taxon>
    </lineage>
</organism>